<gene>
    <name evidence="1" type="ORF">CBG08191</name>
    <name evidence="1" type="ORF">CBG_08191</name>
</gene>
<dbReference type="eggNOG" id="ENOG502TI3R">
    <property type="taxonomic scope" value="Eukaryota"/>
</dbReference>
<dbReference type="Proteomes" id="UP000008549">
    <property type="component" value="Unassembled WGS sequence"/>
</dbReference>
<dbReference type="EMBL" id="HE600971">
    <property type="protein sequence ID" value="CAP28074.1"/>
    <property type="molecule type" value="Genomic_DNA"/>
</dbReference>
<protein>
    <submittedName>
        <fullName evidence="1">Protein CBG08191</fullName>
    </submittedName>
</protein>
<feature type="non-terminal residue" evidence="1">
    <location>
        <position position="1"/>
    </location>
</feature>
<reference evidence="1 2" key="1">
    <citation type="journal article" date="2003" name="PLoS Biol.">
        <title>The genome sequence of Caenorhabditis briggsae: a platform for comparative genomics.</title>
        <authorList>
            <person name="Stein L.D."/>
            <person name="Bao Z."/>
            <person name="Blasiar D."/>
            <person name="Blumenthal T."/>
            <person name="Brent M.R."/>
            <person name="Chen N."/>
            <person name="Chinwalla A."/>
            <person name="Clarke L."/>
            <person name="Clee C."/>
            <person name="Coghlan A."/>
            <person name="Coulson A."/>
            <person name="D'Eustachio P."/>
            <person name="Fitch D.H."/>
            <person name="Fulton L.A."/>
            <person name="Fulton R.E."/>
            <person name="Griffiths-Jones S."/>
            <person name="Harris T.W."/>
            <person name="Hillier L.W."/>
            <person name="Kamath R."/>
            <person name="Kuwabara P.E."/>
            <person name="Mardis E.R."/>
            <person name="Marra M.A."/>
            <person name="Miner T.L."/>
            <person name="Minx P."/>
            <person name="Mullikin J.C."/>
            <person name="Plumb R.W."/>
            <person name="Rogers J."/>
            <person name="Schein J.E."/>
            <person name="Sohrmann M."/>
            <person name="Spieth J."/>
            <person name="Stajich J.E."/>
            <person name="Wei C."/>
            <person name="Willey D."/>
            <person name="Wilson R.K."/>
            <person name="Durbin R."/>
            <person name="Waterston R.H."/>
        </authorList>
    </citation>
    <scope>NUCLEOTIDE SEQUENCE [LARGE SCALE GENOMIC DNA]</scope>
    <source>
        <strain evidence="1 2">AF16</strain>
    </source>
</reference>
<dbReference type="STRING" id="6238.A8X613"/>
<reference evidence="1 2" key="2">
    <citation type="journal article" date="2011" name="PLoS Genet.">
        <title>Caenorhabditis briggsae recombinant inbred line genotypes reveal inter-strain incompatibility and the evolution of recombination.</title>
        <authorList>
            <person name="Ross J.A."/>
            <person name="Koboldt D.C."/>
            <person name="Staisch J.E."/>
            <person name="Chamberlin H.M."/>
            <person name="Gupta B.P."/>
            <person name="Miller R.D."/>
            <person name="Baird S.E."/>
            <person name="Haag E.S."/>
        </authorList>
    </citation>
    <scope>NUCLEOTIDE SEQUENCE [LARGE SCALE GENOMIC DNA]</scope>
    <source>
        <strain evidence="1 2">AF16</strain>
    </source>
</reference>
<keyword evidence="2" id="KW-1185">Reference proteome</keyword>
<proteinExistence type="predicted"/>
<accession>A8X613</accession>
<dbReference type="AlphaFoldDB" id="A8X613"/>
<dbReference type="OMA" id="DAYMRIY"/>
<organism evidence="1 2">
    <name type="scientific">Caenorhabditis briggsae</name>
    <dbReference type="NCBI Taxonomy" id="6238"/>
    <lineage>
        <taxon>Eukaryota</taxon>
        <taxon>Metazoa</taxon>
        <taxon>Ecdysozoa</taxon>
        <taxon>Nematoda</taxon>
        <taxon>Chromadorea</taxon>
        <taxon>Rhabditida</taxon>
        <taxon>Rhabditina</taxon>
        <taxon>Rhabditomorpha</taxon>
        <taxon>Rhabditoidea</taxon>
        <taxon>Rhabditidae</taxon>
        <taxon>Peloderinae</taxon>
        <taxon>Caenorhabditis</taxon>
    </lineage>
</organism>
<dbReference type="CTD" id="8585307"/>
<dbReference type="KEGG" id="cbr:CBG_08191"/>
<evidence type="ECO:0000313" key="2">
    <source>
        <dbReference type="Proteomes" id="UP000008549"/>
    </source>
</evidence>
<dbReference type="HOGENOM" id="CLU_866637_0_0_1"/>
<name>A8X613_CAEBR</name>
<sequence length="321" mass="37856">LATDLIDVGQVFEKQLEEDPHIVVLATVIRNHHGLLCVQFGEKYTGMIHMLNTFCRHIGWTDKQKDEKLLRPSVDFFLGLEEDICSMLEPRKPLHRGAVLVYLNHDRNRFYFAHMVPTEDKCPFYFHLYIGEEFVLHPNTNKPAFFHIYHEHLFAWSLIRKEPVRFYFPDEFKFLPNNMIEYEEEIDIYINYFTRYSKTLVDEGVGPQDEYRQHIGSLDGRRIKAIKKGMKTFKYVEILLPTSDGYNQLHEAEVVKVSMNLLTLKVPGKKRDYLRSSIVSFVSQVISNLYYLYYSDGNVYHFGACVDVSKNRSDFDYNVSY</sequence>
<evidence type="ECO:0000313" key="1">
    <source>
        <dbReference type="EMBL" id="CAP28074.1"/>
    </source>
</evidence>
<feature type="non-terminal residue" evidence="1">
    <location>
        <position position="321"/>
    </location>
</feature>
<dbReference type="GeneID" id="8585307"/>
<dbReference type="InParanoid" id="A8X613"/>
<dbReference type="RefSeq" id="XP_002643313.1">
    <property type="nucleotide sequence ID" value="XM_002643267.1"/>
</dbReference>
<dbReference type="SUPFAM" id="SSF63748">
    <property type="entry name" value="Tudor/PWWP/MBT"/>
    <property type="match status" value="1"/>
</dbReference>
<dbReference type="FunCoup" id="A8X613">
    <property type="interactions" value="480"/>
</dbReference>